<dbReference type="PROSITE" id="PS50174">
    <property type="entry name" value="G_PATCH"/>
    <property type="match status" value="1"/>
</dbReference>
<keyword evidence="4" id="KW-1185">Reference proteome</keyword>
<protein>
    <recommendedName>
        <fullName evidence="2">G-patch domain-containing protein</fullName>
    </recommendedName>
</protein>
<evidence type="ECO:0000313" key="4">
    <source>
        <dbReference type="Proteomes" id="UP000001593"/>
    </source>
</evidence>
<dbReference type="InterPro" id="IPR000467">
    <property type="entry name" value="G_patch_dom"/>
</dbReference>
<feature type="compositionally biased region" description="Basic residues" evidence="1">
    <location>
        <begin position="252"/>
        <end position="264"/>
    </location>
</feature>
<gene>
    <name evidence="3" type="ORF">NEMVEDRAFT_v1g197748</name>
</gene>
<feature type="compositionally biased region" description="Basic and acidic residues" evidence="1">
    <location>
        <begin position="241"/>
        <end position="251"/>
    </location>
</feature>
<feature type="region of interest" description="Disordered" evidence="1">
    <location>
        <begin position="224"/>
        <end position="483"/>
    </location>
</feature>
<dbReference type="InParanoid" id="A7RIT7"/>
<feature type="compositionally biased region" description="Basic and acidic residues" evidence="1">
    <location>
        <begin position="456"/>
        <end position="466"/>
    </location>
</feature>
<evidence type="ECO:0000259" key="2">
    <source>
        <dbReference type="PROSITE" id="PS50174"/>
    </source>
</evidence>
<reference evidence="3 4" key="1">
    <citation type="journal article" date="2007" name="Science">
        <title>Sea anemone genome reveals ancestral eumetazoan gene repertoire and genomic organization.</title>
        <authorList>
            <person name="Putnam N.H."/>
            <person name="Srivastava M."/>
            <person name="Hellsten U."/>
            <person name="Dirks B."/>
            <person name="Chapman J."/>
            <person name="Salamov A."/>
            <person name="Terry A."/>
            <person name="Shapiro H."/>
            <person name="Lindquist E."/>
            <person name="Kapitonov V.V."/>
            <person name="Jurka J."/>
            <person name="Genikhovich G."/>
            <person name="Grigoriev I.V."/>
            <person name="Lucas S.M."/>
            <person name="Steele R.E."/>
            <person name="Finnerty J.R."/>
            <person name="Technau U."/>
            <person name="Martindale M.Q."/>
            <person name="Rokhsar D.S."/>
        </authorList>
    </citation>
    <scope>NUCLEOTIDE SEQUENCE [LARGE SCALE GENOMIC DNA]</scope>
    <source>
        <strain evidence="4">CH2 X CH6</strain>
    </source>
</reference>
<feature type="compositionally biased region" description="Basic residues" evidence="1">
    <location>
        <begin position="467"/>
        <end position="479"/>
    </location>
</feature>
<name>A7RIT7_NEMVE</name>
<evidence type="ECO:0000256" key="1">
    <source>
        <dbReference type="SAM" id="MobiDB-lite"/>
    </source>
</evidence>
<organism evidence="3 4">
    <name type="scientific">Nematostella vectensis</name>
    <name type="common">Starlet sea anemone</name>
    <dbReference type="NCBI Taxonomy" id="45351"/>
    <lineage>
        <taxon>Eukaryota</taxon>
        <taxon>Metazoa</taxon>
        <taxon>Cnidaria</taxon>
        <taxon>Anthozoa</taxon>
        <taxon>Hexacorallia</taxon>
        <taxon>Actiniaria</taxon>
        <taxon>Edwardsiidae</taxon>
        <taxon>Nematostella</taxon>
    </lineage>
</organism>
<sequence>MDDRDKDLNLLLFLEEQRRQITQQIELLTMKIRYGPAADNVSYGLHYKATKSLMFTNRIYGGSSMQANWIENGSQMLAGRIDEGPPMLAGRIDEEPPLFANRISEAEIKSFEPEDGTHQNTIPQDSIGFIPQDNLGYRLLKKMGWRGYGTGLVYDVTVYDEEKVSLIGVGEDNTGLGEEKYCSWVWSRDNTGLDEEEVLLIGGKSSQGLAEPITATGVARRELGLGASGNAARKGRKRKKTGNETCKEQGGKAKKMSKKDKKSKQVPGEKSKQVPDKKSKQVPGEKSKQVPDKKSKQVPGEKSKQVSDKKSKQVPGKKSKQVPDEKSKQASGKKSKQESNTAGPKKKNECYRKILNKKRRLQRRLRKLNEKYLICKTENGSNAAKKEKGTSGAENQKIQEVVVISSGKEKMSRGDTSSGANLQVNHPRRKKSKSTPKSSVNLRETIGNSSANRGNNDGKSKGENGKKSKKSRRRRKNDQRHKMIDFIKGVTQHVMTSSLNYLEFRSPVI</sequence>
<dbReference type="HOGENOM" id="CLU_535660_0_0_1"/>
<accession>A7RIT7</accession>
<feature type="compositionally biased region" description="Polar residues" evidence="1">
    <location>
        <begin position="440"/>
        <end position="453"/>
    </location>
</feature>
<feature type="compositionally biased region" description="Basic residues" evidence="1">
    <location>
        <begin position="354"/>
        <end position="366"/>
    </location>
</feature>
<dbReference type="GO" id="GO:0003676">
    <property type="term" value="F:nucleic acid binding"/>
    <property type="evidence" value="ECO:0007669"/>
    <property type="project" value="InterPro"/>
</dbReference>
<dbReference type="EMBL" id="DS469513">
    <property type="protein sequence ID" value="EDO48457.1"/>
    <property type="molecule type" value="Genomic_DNA"/>
</dbReference>
<evidence type="ECO:0000313" key="3">
    <source>
        <dbReference type="EMBL" id="EDO48457.1"/>
    </source>
</evidence>
<dbReference type="AlphaFoldDB" id="A7RIT7"/>
<dbReference type="Proteomes" id="UP000001593">
    <property type="component" value="Unassembled WGS sequence"/>
</dbReference>
<feature type="compositionally biased region" description="Basic and acidic residues" evidence="1">
    <location>
        <begin position="267"/>
        <end position="311"/>
    </location>
</feature>
<feature type="domain" description="G-patch" evidence="2">
    <location>
        <begin position="132"/>
        <end position="181"/>
    </location>
</feature>
<feature type="compositionally biased region" description="Polar residues" evidence="1">
    <location>
        <begin position="414"/>
        <end position="424"/>
    </location>
</feature>
<proteinExistence type="predicted"/>